<evidence type="ECO:0000256" key="1">
    <source>
        <dbReference type="ARBA" id="ARBA00023125"/>
    </source>
</evidence>
<dbReference type="SUPFAM" id="SSF46689">
    <property type="entry name" value="Homeodomain-like"/>
    <property type="match status" value="1"/>
</dbReference>
<name>A0ABV7KWT0_9PROT</name>
<comment type="caution">
    <text evidence="5">The sequence shown here is derived from an EMBL/GenBank/DDBJ whole genome shotgun (WGS) entry which is preliminary data.</text>
</comment>
<feature type="domain" description="HTH tetR-type" evidence="4">
    <location>
        <begin position="28"/>
        <end position="89"/>
    </location>
</feature>
<evidence type="ECO:0000256" key="3">
    <source>
        <dbReference type="SAM" id="MobiDB-lite"/>
    </source>
</evidence>
<dbReference type="EMBL" id="JBHRTR010000016">
    <property type="protein sequence ID" value="MFC3226818.1"/>
    <property type="molecule type" value="Genomic_DNA"/>
</dbReference>
<reference evidence="6" key="1">
    <citation type="journal article" date="2019" name="Int. J. Syst. Evol. Microbiol.">
        <title>The Global Catalogue of Microorganisms (GCM) 10K type strain sequencing project: providing services to taxonomists for standard genome sequencing and annotation.</title>
        <authorList>
            <consortium name="The Broad Institute Genomics Platform"/>
            <consortium name="The Broad Institute Genome Sequencing Center for Infectious Disease"/>
            <person name="Wu L."/>
            <person name="Ma J."/>
        </authorList>
    </citation>
    <scope>NUCLEOTIDE SEQUENCE [LARGE SCALE GENOMIC DNA]</scope>
    <source>
        <strain evidence="6">KCTC 42964</strain>
    </source>
</reference>
<feature type="region of interest" description="Disordered" evidence="3">
    <location>
        <begin position="1"/>
        <end position="31"/>
    </location>
</feature>
<dbReference type="Pfam" id="PF00440">
    <property type="entry name" value="TetR_N"/>
    <property type="match status" value="1"/>
</dbReference>
<dbReference type="RefSeq" id="WP_379898953.1">
    <property type="nucleotide sequence ID" value="NZ_JBHRTR010000016.1"/>
</dbReference>
<dbReference type="InterPro" id="IPR001647">
    <property type="entry name" value="HTH_TetR"/>
</dbReference>
<dbReference type="InterPro" id="IPR009057">
    <property type="entry name" value="Homeodomain-like_sf"/>
</dbReference>
<dbReference type="PANTHER" id="PTHR30055:SF235">
    <property type="entry name" value="TRANSCRIPTIONAL REGULATORY PROTEIN"/>
    <property type="match status" value="1"/>
</dbReference>
<proteinExistence type="predicted"/>
<keyword evidence="6" id="KW-1185">Reference proteome</keyword>
<dbReference type="Proteomes" id="UP001595528">
    <property type="component" value="Unassembled WGS sequence"/>
</dbReference>
<feature type="compositionally biased region" description="Polar residues" evidence="3">
    <location>
        <begin position="1"/>
        <end position="10"/>
    </location>
</feature>
<dbReference type="PANTHER" id="PTHR30055">
    <property type="entry name" value="HTH-TYPE TRANSCRIPTIONAL REGULATOR RUTR"/>
    <property type="match status" value="1"/>
</dbReference>
<sequence>MEKAAATQTAMPGGSARRSRGSGRANGAETKRQLKIAAQRLFAERGFDGVTVQQITAAAGQRNNASLHYHFGSKEELARQLVVDGAQLIDGRRQAMLDALEAAPGTMDRRAVILALVMPVASLGDAPEERSYLRFIANLQFSRRQLLREALGERWNAGYRRCLAHLRRLTPEVPPALLEQRLSLTGIYGNAILAAREEFMESRRGRADRFWGHAHTLENIVDTLLAAITCPPSPETLAALAEDGADED</sequence>
<dbReference type="InterPro" id="IPR050109">
    <property type="entry name" value="HTH-type_TetR-like_transc_reg"/>
</dbReference>
<protein>
    <submittedName>
        <fullName evidence="5">TetR/AcrR family transcriptional regulator</fullName>
    </submittedName>
</protein>
<dbReference type="Gene3D" id="1.10.357.10">
    <property type="entry name" value="Tetracycline Repressor, domain 2"/>
    <property type="match status" value="1"/>
</dbReference>
<organism evidence="5 6">
    <name type="scientific">Marinibaculum pumilum</name>
    <dbReference type="NCBI Taxonomy" id="1766165"/>
    <lineage>
        <taxon>Bacteria</taxon>
        <taxon>Pseudomonadati</taxon>
        <taxon>Pseudomonadota</taxon>
        <taxon>Alphaproteobacteria</taxon>
        <taxon>Rhodospirillales</taxon>
        <taxon>Rhodospirillaceae</taxon>
        <taxon>Marinibaculum</taxon>
    </lineage>
</organism>
<evidence type="ECO:0000313" key="6">
    <source>
        <dbReference type="Proteomes" id="UP001595528"/>
    </source>
</evidence>
<evidence type="ECO:0000259" key="4">
    <source>
        <dbReference type="PROSITE" id="PS50977"/>
    </source>
</evidence>
<accession>A0ABV7KWT0</accession>
<gene>
    <name evidence="5" type="ORF">ACFOGJ_06240</name>
</gene>
<keyword evidence="1 2" id="KW-0238">DNA-binding</keyword>
<evidence type="ECO:0000256" key="2">
    <source>
        <dbReference type="PROSITE-ProRule" id="PRU00335"/>
    </source>
</evidence>
<evidence type="ECO:0000313" key="5">
    <source>
        <dbReference type="EMBL" id="MFC3226818.1"/>
    </source>
</evidence>
<dbReference type="PROSITE" id="PS50977">
    <property type="entry name" value="HTH_TETR_2"/>
    <property type="match status" value="1"/>
</dbReference>
<feature type="DNA-binding region" description="H-T-H motif" evidence="2">
    <location>
        <begin position="52"/>
        <end position="71"/>
    </location>
</feature>